<protein>
    <recommendedName>
        <fullName evidence="3">DUF1963 domain-containing protein</fullName>
    </recommendedName>
</protein>
<dbReference type="Proteomes" id="UP001500979">
    <property type="component" value="Unassembled WGS sequence"/>
</dbReference>
<gene>
    <name evidence="1" type="ORF">GCM10010470_05680</name>
</gene>
<organism evidence="1 2">
    <name type="scientific">Saccharopolyspora taberi</name>
    <dbReference type="NCBI Taxonomy" id="60895"/>
    <lineage>
        <taxon>Bacteria</taxon>
        <taxon>Bacillati</taxon>
        <taxon>Actinomycetota</taxon>
        <taxon>Actinomycetes</taxon>
        <taxon>Pseudonocardiales</taxon>
        <taxon>Pseudonocardiaceae</taxon>
        <taxon>Saccharopolyspora</taxon>
    </lineage>
</organism>
<evidence type="ECO:0008006" key="3">
    <source>
        <dbReference type="Google" id="ProtNLM"/>
    </source>
</evidence>
<evidence type="ECO:0000313" key="2">
    <source>
        <dbReference type="Proteomes" id="UP001500979"/>
    </source>
</evidence>
<dbReference type="RefSeq" id="WP_344677745.1">
    <property type="nucleotide sequence ID" value="NZ_BAAAUX010000003.1"/>
</dbReference>
<dbReference type="InterPro" id="IPR035948">
    <property type="entry name" value="YwqG-like_sf"/>
</dbReference>
<accession>A0ABN3V2U1</accession>
<dbReference type="SUPFAM" id="SSF103032">
    <property type="entry name" value="Hypothetical protein YwqG"/>
    <property type="match status" value="1"/>
</dbReference>
<reference evidence="1 2" key="1">
    <citation type="journal article" date="2019" name="Int. J. Syst. Evol. Microbiol.">
        <title>The Global Catalogue of Microorganisms (GCM) 10K type strain sequencing project: providing services to taxonomists for standard genome sequencing and annotation.</title>
        <authorList>
            <consortium name="The Broad Institute Genomics Platform"/>
            <consortium name="The Broad Institute Genome Sequencing Center for Infectious Disease"/>
            <person name="Wu L."/>
            <person name="Ma J."/>
        </authorList>
    </citation>
    <scope>NUCLEOTIDE SEQUENCE [LARGE SCALE GENOMIC DNA]</scope>
    <source>
        <strain evidence="1 2">JCM 9383</strain>
    </source>
</reference>
<sequence length="186" mass="20918">MRSKLTIRFTEAAEPITEPVTKFGGQPVWLEEPTWPLSAETGRPMRFVGQIRLPGDEPRLAYLFITDEEDFVDGTHEPAGGENALFAQPGEPADFYQLARIRRGPMFGPDHQVETEPHSGEFGSALWGEPEWLQGEEEPDEPGDWRFVLQLDSSDAPFELNFGDLGIGYAYLDEKTGQGRFLWQCG</sequence>
<dbReference type="Gene3D" id="2.30.320.10">
    <property type="entry name" value="YwqG-like"/>
    <property type="match status" value="2"/>
</dbReference>
<proteinExistence type="predicted"/>
<name>A0ABN3V2U1_9PSEU</name>
<dbReference type="EMBL" id="BAAAUX010000003">
    <property type="protein sequence ID" value="GAA2776158.1"/>
    <property type="molecule type" value="Genomic_DNA"/>
</dbReference>
<comment type="caution">
    <text evidence="1">The sequence shown here is derived from an EMBL/GenBank/DDBJ whole genome shotgun (WGS) entry which is preliminary data.</text>
</comment>
<evidence type="ECO:0000313" key="1">
    <source>
        <dbReference type="EMBL" id="GAA2776158.1"/>
    </source>
</evidence>
<keyword evidence="2" id="KW-1185">Reference proteome</keyword>